<feature type="compositionally biased region" description="Low complexity" evidence="1">
    <location>
        <begin position="846"/>
        <end position="855"/>
    </location>
</feature>
<keyword evidence="4" id="KW-1185">Reference proteome</keyword>
<feature type="compositionally biased region" description="Low complexity" evidence="1">
    <location>
        <begin position="347"/>
        <end position="369"/>
    </location>
</feature>
<feature type="compositionally biased region" description="Low complexity" evidence="1">
    <location>
        <begin position="765"/>
        <end position="776"/>
    </location>
</feature>
<name>A0A5B7CSZ4_PORTR</name>
<keyword evidence="2" id="KW-0732">Signal</keyword>
<feature type="chain" id="PRO_5022671663" evidence="2">
    <location>
        <begin position="20"/>
        <end position="1049"/>
    </location>
</feature>
<evidence type="ECO:0000256" key="2">
    <source>
        <dbReference type="SAM" id="SignalP"/>
    </source>
</evidence>
<dbReference type="OrthoDB" id="10645024at2759"/>
<feature type="compositionally biased region" description="Polar residues" evidence="1">
    <location>
        <begin position="899"/>
        <end position="911"/>
    </location>
</feature>
<feature type="compositionally biased region" description="Low complexity" evidence="1">
    <location>
        <begin position="743"/>
        <end position="753"/>
    </location>
</feature>
<feature type="signal peptide" evidence="2">
    <location>
        <begin position="1"/>
        <end position="19"/>
    </location>
</feature>
<accession>A0A5B7CSZ4</accession>
<proteinExistence type="predicted"/>
<feature type="compositionally biased region" description="Polar residues" evidence="1">
    <location>
        <begin position="458"/>
        <end position="483"/>
    </location>
</feature>
<feature type="compositionally biased region" description="Low complexity" evidence="1">
    <location>
        <begin position="928"/>
        <end position="942"/>
    </location>
</feature>
<comment type="caution">
    <text evidence="3">The sequence shown here is derived from an EMBL/GenBank/DDBJ whole genome shotgun (WGS) entry which is preliminary data.</text>
</comment>
<feature type="compositionally biased region" description="Pro residues" evidence="1">
    <location>
        <begin position="379"/>
        <end position="391"/>
    </location>
</feature>
<organism evidence="3 4">
    <name type="scientific">Portunus trituberculatus</name>
    <name type="common">Swimming crab</name>
    <name type="synonym">Neptunus trituberculatus</name>
    <dbReference type="NCBI Taxonomy" id="210409"/>
    <lineage>
        <taxon>Eukaryota</taxon>
        <taxon>Metazoa</taxon>
        <taxon>Ecdysozoa</taxon>
        <taxon>Arthropoda</taxon>
        <taxon>Crustacea</taxon>
        <taxon>Multicrustacea</taxon>
        <taxon>Malacostraca</taxon>
        <taxon>Eumalacostraca</taxon>
        <taxon>Eucarida</taxon>
        <taxon>Decapoda</taxon>
        <taxon>Pleocyemata</taxon>
        <taxon>Brachyura</taxon>
        <taxon>Eubrachyura</taxon>
        <taxon>Portunoidea</taxon>
        <taxon>Portunidae</taxon>
        <taxon>Portuninae</taxon>
        <taxon>Portunus</taxon>
    </lineage>
</organism>
<feature type="compositionally biased region" description="Polar residues" evidence="1">
    <location>
        <begin position="872"/>
        <end position="892"/>
    </location>
</feature>
<dbReference type="PROSITE" id="PS51257">
    <property type="entry name" value="PROKAR_LIPOPROTEIN"/>
    <property type="match status" value="1"/>
</dbReference>
<feature type="compositionally biased region" description="Basic and acidic residues" evidence="1">
    <location>
        <begin position="795"/>
        <end position="809"/>
    </location>
</feature>
<feature type="region of interest" description="Disordered" evidence="1">
    <location>
        <begin position="75"/>
        <end position="144"/>
    </location>
</feature>
<feature type="compositionally biased region" description="Polar residues" evidence="1">
    <location>
        <begin position="700"/>
        <end position="715"/>
    </location>
</feature>
<feature type="compositionally biased region" description="Polar residues" evidence="1">
    <location>
        <begin position="333"/>
        <end position="346"/>
    </location>
</feature>
<sequence length="1049" mass="116448">MKVPSQVVVMAVLAACAFGDLQAPASLSSATPSTKDRAVAVPLAAEHRMRGVTDQQEGRSARGLLSSLIAPFVGGFQRATGGHRGRERPRPVNWRPKYTRQPQKSAPPQPTVRHPPGVSPHLVQPDERHSLNPQLTPPPAGQQRRDYLHRDNVRQKVIPHPFPFEVPSKFPRQRPEDLVHDGSSHVTIPSGQDFKLLSEASHPAHKVFKSDGLTSHLISGIEEESNFSPLESSVDSKVADGEWQPFQPTYDVYRPPADSQDEFFIIGDAQIPTAEQHASPRPQALKMHHTHSPAYLPNPHHTSLSLSPPSPPPPPPPQGQNFPPPPKFPSSSEFQLVSQDSNPSRVPTSSSHLSFAPSSSSPSSPSTPKHPFRTAATNSPPPPPPPPPPPTTFTSSPITIYTSSPTTHTSHASSKSPQSTPTLVLKKAHAPKIRVTLSPQKGQDGRPVPQKHKVPPISEQQSHFQSSNSESTHNQPSNIQGNHLQPLRDQEGHFQPPRSHDNRSPSPQDQKKPFQSQQNHEISLQTSQKNGNNLHPSQKQPTLLPTPSRHQHNQQNHGPAPLKQENGQSGQNLLSTLQPQGPSSSSHPQNNAPTTKASHQTPAQKHQSREPNPTQQQNPQQPFQNQHTQSQPTQKQQKPLQSSQSQKDSSQPSEIQQNHLQHPHDQQNHLQQPQNPLQHPQNQQNPLQSPQNQQDRLHHPQNQQSGFQDPQNQQKPLQHPQNTQNPQQAPPHNQGSFQQPTKQQQSHLQPLQDQQKHLQPSQNEQSQLRQQMQHQQNGLRSSQNGQNRLQLSQNEKNDLQHSRGEHELENQESYLQSPQSRDNEQRPPNSQRLSIQLPQRPQNTKQPSQQPSQSPENKEVRLTTLRDPNPPTTSQYPHKTPTPQLIHHSQTPAAERQRVTSQNTRLQSQRPGTPPSKHPSFAPPTASPPSGTKSSFPSSGSPLRHQGTFTRGTRPTIASSPGTKTSFPSPGYSSQHQRTFERGNTRPTPATSFPSSMFEFSDISDDVANQVLNNIGSFGKRIRSKIPDHDLCDLGPVVVTADDSWWRRP</sequence>
<feature type="compositionally biased region" description="Polar residues" evidence="1">
    <location>
        <begin position="565"/>
        <end position="577"/>
    </location>
</feature>
<feature type="compositionally biased region" description="Polar residues" evidence="1">
    <location>
        <begin position="504"/>
        <end position="545"/>
    </location>
</feature>
<dbReference type="AlphaFoldDB" id="A0A5B7CSZ4"/>
<dbReference type="PRINTS" id="PR01217">
    <property type="entry name" value="PRICHEXTENSN"/>
</dbReference>
<feature type="compositionally biased region" description="Basic and acidic residues" evidence="1">
    <location>
        <begin position="486"/>
        <end position="503"/>
    </location>
</feature>
<gene>
    <name evidence="3" type="ORF">E2C01_005533</name>
</gene>
<evidence type="ECO:0000313" key="4">
    <source>
        <dbReference type="Proteomes" id="UP000324222"/>
    </source>
</evidence>
<feature type="compositionally biased region" description="Polar residues" evidence="1">
    <location>
        <begin position="777"/>
        <end position="794"/>
    </location>
</feature>
<feature type="compositionally biased region" description="Low complexity" evidence="1">
    <location>
        <begin position="716"/>
        <end position="734"/>
    </location>
</feature>
<protein>
    <submittedName>
        <fullName evidence="3">Uncharacterized protein</fullName>
    </submittedName>
</protein>
<feature type="compositionally biased region" description="Low complexity" evidence="1">
    <location>
        <begin position="611"/>
        <end position="660"/>
    </location>
</feature>
<feature type="compositionally biased region" description="Pro residues" evidence="1">
    <location>
        <begin position="912"/>
        <end position="927"/>
    </location>
</feature>
<reference evidence="3 4" key="1">
    <citation type="submission" date="2019-05" db="EMBL/GenBank/DDBJ databases">
        <title>Another draft genome of Portunus trituberculatus and its Hox gene families provides insights of decapod evolution.</title>
        <authorList>
            <person name="Jeong J.-H."/>
            <person name="Song I."/>
            <person name="Kim S."/>
            <person name="Choi T."/>
            <person name="Kim D."/>
            <person name="Ryu S."/>
            <person name="Kim W."/>
        </authorList>
    </citation>
    <scope>NUCLEOTIDE SEQUENCE [LARGE SCALE GENOMIC DNA]</scope>
    <source>
        <tissue evidence="3">Muscle</tissue>
    </source>
</reference>
<feature type="compositionally biased region" description="Polar residues" evidence="1">
    <location>
        <begin position="947"/>
        <end position="977"/>
    </location>
</feature>
<evidence type="ECO:0000313" key="3">
    <source>
        <dbReference type="EMBL" id="MPC12822.1"/>
    </source>
</evidence>
<feature type="compositionally biased region" description="Pro residues" evidence="1">
    <location>
        <begin position="308"/>
        <end position="328"/>
    </location>
</feature>
<dbReference type="Proteomes" id="UP000324222">
    <property type="component" value="Unassembled WGS sequence"/>
</dbReference>
<feature type="compositionally biased region" description="Polar residues" evidence="1">
    <location>
        <begin position="811"/>
        <end position="845"/>
    </location>
</feature>
<feature type="compositionally biased region" description="Low complexity" evidence="1">
    <location>
        <begin position="392"/>
        <end position="417"/>
    </location>
</feature>
<feature type="compositionally biased region" description="Polar residues" evidence="1">
    <location>
        <begin position="590"/>
        <end position="605"/>
    </location>
</feature>
<feature type="compositionally biased region" description="Low complexity" evidence="1">
    <location>
        <begin position="297"/>
        <end position="307"/>
    </location>
</feature>
<feature type="compositionally biased region" description="Low complexity" evidence="1">
    <location>
        <begin position="578"/>
        <end position="589"/>
    </location>
</feature>
<evidence type="ECO:0000256" key="1">
    <source>
        <dbReference type="SAM" id="MobiDB-lite"/>
    </source>
</evidence>
<feature type="region of interest" description="Disordered" evidence="1">
    <location>
        <begin position="275"/>
        <end position="993"/>
    </location>
</feature>
<dbReference type="EMBL" id="VSRR010000239">
    <property type="protein sequence ID" value="MPC12822.1"/>
    <property type="molecule type" value="Genomic_DNA"/>
</dbReference>
<feature type="compositionally biased region" description="Low complexity" evidence="1">
    <location>
        <begin position="668"/>
        <end position="694"/>
    </location>
</feature>